<protein>
    <submittedName>
        <fullName evidence="1">Uncharacterized protein</fullName>
    </submittedName>
</protein>
<sequence length="68" mass="7663">MGAGKPRGRFRIDDWQISEPYEDEVWGLNGGQRCLIIDFVPQGEVEARGHFKLSMAVDPDTGVVDMLR</sequence>
<reference evidence="1 2" key="1">
    <citation type="submission" date="2016-06" db="EMBL/GenBank/DDBJ databases">
        <authorList>
            <person name="Kjaerup R.B."/>
            <person name="Dalgaard T.S."/>
            <person name="Juul-Madsen H.R."/>
        </authorList>
    </citation>
    <scope>NUCLEOTIDE SEQUENCE [LARGE SCALE GENOMIC DNA]</scope>
    <source>
        <strain evidence="1 2">DSM 43363</strain>
    </source>
</reference>
<dbReference type="Proteomes" id="UP000199343">
    <property type="component" value="Unassembled WGS sequence"/>
</dbReference>
<dbReference type="EMBL" id="FMIC01000002">
    <property type="protein sequence ID" value="SCL62650.1"/>
    <property type="molecule type" value="Genomic_DNA"/>
</dbReference>
<proteinExistence type="predicted"/>
<accession>A0A1C6V9V2</accession>
<evidence type="ECO:0000313" key="2">
    <source>
        <dbReference type="Proteomes" id="UP000199343"/>
    </source>
</evidence>
<gene>
    <name evidence="1" type="ORF">GA0070608_2673</name>
</gene>
<dbReference type="AlphaFoldDB" id="A0A1C6V9V2"/>
<name>A0A1C6V9V2_9ACTN</name>
<organism evidence="1 2">
    <name type="scientific">Micromonospora peucetia</name>
    <dbReference type="NCBI Taxonomy" id="47871"/>
    <lineage>
        <taxon>Bacteria</taxon>
        <taxon>Bacillati</taxon>
        <taxon>Actinomycetota</taxon>
        <taxon>Actinomycetes</taxon>
        <taxon>Micromonosporales</taxon>
        <taxon>Micromonosporaceae</taxon>
        <taxon>Micromonospora</taxon>
    </lineage>
</organism>
<evidence type="ECO:0000313" key="1">
    <source>
        <dbReference type="EMBL" id="SCL62650.1"/>
    </source>
</evidence>